<evidence type="ECO:0000313" key="1">
    <source>
        <dbReference type="EMBL" id="XDJ14820.1"/>
    </source>
</evidence>
<accession>A0AB39CDC0</accession>
<proteinExistence type="predicted"/>
<protein>
    <submittedName>
        <fullName evidence="1">Uncharacterized protein</fullName>
    </submittedName>
</protein>
<reference evidence="1" key="1">
    <citation type="submission" date="2024-07" db="EMBL/GenBank/DDBJ databases">
        <authorList>
            <person name="Bringhurst R.M."/>
            <person name="Homer T.E."/>
        </authorList>
    </citation>
    <scope>NUCLEOTIDE SEQUENCE</scope>
</reference>
<dbReference type="EMBL" id="PQ015378">
    <property type="protein sequence ID" value="XDJ14820.1"/>
    <property type="molecule type" value="Genomic_DNA"/>
</dbReference>
<organism evidence="1">
    <name type="scientific">Pseudomonas phage RVTF4</name>
    <dbReference type="NCBI Taxonomy" id="3236931"/>
    <lineage>
        <taxon>Viruses</taxon>
    </lineage>
</organism>
<name>A0AB39CDC0_9VIRU</name>
<sequence length="167" mass="18851">MYTKLPALTEAQVEDLLKLQTELKMTDAVGHRVRIGANAPNKMSKYSYSRWFSWTRHQRALYKSIIPEHIVSRSLQCWFLKFDPVVGFLDEMTVWVGKASSGTVIAYALQDGMSITLDNGHRVHVPKGEGISFHLSTVHEVPPTKQGGLWACVMIRGCHSTCQHEPK</sequence>